<dbReference type="Proteomes" id="UP000784294">
    <property type="component" value="Unassembled WGS sequence"/>
</dbReference>
<dbReference type="EMBL" id="CAAALY010021828">
    <property type="protein sequence ID" value="VEL14639.1"/>
    <property type="molecule type" value="Genomic_DNA"/>
</dbReference>
<keyword evidence="2" id="KW-1185">Reference proteome</keyword>
<sequence>MRRINSHYSSDQFEYGNLLSEFTLFSLLPCLSDIYEFGPSSSTSTATTTTRNRNVLWSAATQKTVVVPNVSLSGITSNIGSIQNNSGTSNGPTVIRKSTIISAPPQMANPRELAERAREAAEQRDRESYDDPEFIIEVDDDVTRALLAAEAGVTYTSVKSKDGKGNFHWYTSINATYLRIINVLLLLFT</sequence>
<name>A0A448WL89_9PLAT</name>
<organism evidence="1 2">
    <name type="scientific">Protopolystoma xenopodis</name>
    <dbReference type="NCBI Taxonomy" id="117903"/>
    <lineage>
        <taxon>Eukaryota</taxon>
        <taxon>Metazoa</taxon>
        <taxon>Spiralia</taxon>
        <taxon>Lophotrochozoa</taxon>
        <taxon>Platyhelminthes</taxon>
        <taxon>Monogenea</taxon>
        <taxon>Polyopisthocotylea</taxon>
        <taxon>Polystomatidea</taxon>
        <taxon>Polystomatidae</taxon>
        <taxon>Protopolystoma</taxon>
    </lineage>
</organism>
<dbReference type="OrthoDB" id="10641513at2759"/>
<evidence type="ECO:0000313" key="1">
    <source>
        <dbReference type="EMBL" id="VEL14639.1"/>
    </source>
</evidence>
<accession>A0A448WL89</accession>
<comment type="caution">
    <text evidence="1">The sequence shown here is derived from an EMBL/GenBank/DDBJ whole genome shotgun (WGS) entry which is preliminary data.</text>
</comment>
<evidence type="ECO:0000313" key="2">
    <source>
        <dbReference type="Proteomes" id="UP000784294"/>
    </source>
</evidence>
<gene>
    <name evidence="1" type="ORF">PXEA_LOCUS8079</name>
</gene>
<reference evidence="1" key="1">
    <citation type="submission" date="2018-11" db="EMBL/GenBank/DDBJ databases">
        <authorList>
            <consortium name="Pathogen Informatics"/>
        </authorList>
    </citation>
    <scope>NUCLEOTIDE SEQUENCE</scope>
</reference>
<proteinExistence type="predicted"/>
<protein>
    <submittedName>
        <fullName evidence="1">Uncharacterized protein</fullName>
    </submittedName>
</protein>
<dbReference type="AlphaFoldDB" id="A0A448WL89"/>